<dbReference type="SUPFAM" id="SSF52922">
    <property type="entry name" value="TK C-terminal domain-like"/>
    <property type="match status" value="1"/>
</dbReference>
<dbReference type="Gene3D" id="3.40.50.970">
    <property type="match status" value="1"/>
</dbReference>
<feature type="non-terminal residue" evidence="5">
    <location>
        <position position="269"/>
    </location>
</feature>
<dbReference type="InterPro" id="IPR029061">
    <property type="entry name" value="THDP-binding"/>
</dbReference>
<dbReference type="SUPFAM" id="SSF52518">
    <property type="entry name" value="Thiamin diphosphate-binding fold (THDP-binding)"/>
    <property type="match status" value="1"/>
</dbReference>
<dbReference type="InterPro" id="IPR005475">
    <property type="entry name" value="Transketolase-like_Pyr-bd"/>
</dbReference>
<name>X1IYF3_9ZZZZ</name>
<evidence type="ECO:0000256" key="2">
    <source>
        <dbReference type="ARBA" id="ARBA00007131"/>
    </source>
</evidence>
<dbReference type="CDD" id="cd07033">
    <property type="entry name" value="TPP_PYR_DXS_TK_like"/>
    <property type="match status" value="1"/>
</dbReference>
<dbReference type="InterPro" id="IPR051157">
    <property type="entry name" value="PDH/Transketolase"/>
</dbReference>
<comment type="cofactor">
    <cofactor evidence="1">
        <name>thiamine diphosphate</name>
        <dbReference type="ChEBI" id="CHEBI:58937"/>
    </cofactor>
</comment>
<keyword evidence="3" id="KW-0786">Thiamine pyrophosphate</keyword>
<proteinExistence type="inferred from homology"/>
<dbReference type="Pfam" id="PF02779">
    <property type="entry name" value="Transket_pyr"/>
    <property type="match status" value="1"/>
</dbReference>
<dbReference type="Gene3D" id="3.40.50.920">
    <property type="match status" value="1"/>
</dbReference>
<organism evidence="5">
    <name type="scientific">marine sediment metagenome</name>
    <dbReference type="NCBI Taxonomy" id="412755"/>
    <lineage>
        <taxon>unclassified sequences</taxon>
        <taxon>metagenomes</taxon>
        <taxon>ecological metagenomes</taxon>
    </lineage>
</organism>
<accession>X1IYF3</accession>
<evidence type="ECO:0000259" key="4">
    <source>
        <dbReference type="SMART" id="SM00861"/>
    </source>
</evidence>
<evidence type="ECO:0000256" key="3">
    <source>
        <dbReference type="ARBA" id="ARBA00023052"/>
    </source>
</evidence>
<dbReference type="InterPro" id="IPR033248">
    <property type="entry name" value="Transketolase_C"/>
</dbReference>
<dbReference type="PANTHER" id="PTHR43825">
    <property type="entry name" value="PYRUVATE DEHYDROGENASE E1 COMPONENT"/>
    <property type="match status" value="1"/>
</dbReference>
<feature type="non-terminal residue" evidence="5">
    <location>
        <position position="1"/>
    </location>
</feature>
<dbReference type="InterPro" id="IPR009014">
    <property type="entry name" value="Transketo_C/PFOR_II"/>
</dbReference>
<evidence type="ECO:0000256" key="1">
    <source>
        <dbReference type="ARBA" id="ARBA00001964"/>
    </source>
</evidence>
<protein>
    <recommendedName>
        <fullName evidence="4">Transketolase-like pyrimidine-binding domain-containing protein</fullName>
    </recommendedName>
</protein>
<dbReference type="AlphaFoldDB" id="X1IYF3"/>
<comment type="similarity">
    <text evidence="2">Belongs to the transketolase family.</text>
</comment>
<dbReference type="EMBL" id="BARU01027453">
    <property type="protein sequence ID" value="GAH74295.1"/>
    <property type="molecule type" value="Genomic_DNA"/>
</dbReference>
<comment type="caution">
    <text evidence="5">The sequence shown here is derived from an EMBL/GenBank/DDBJ whole genome shotgun (WGS) entry which is preliminary data.</text>
</comment>
<gene>
    <name evidence="5" type="ORF">S03H2_43944</name>
</gene>
<reference evidence="5" key="1">
    <citation type="journal article" date="2014" name="Front. Microbiol.">
        <title>High frequency of phylogenetically diverse reductive dehalogenase-homologous genes in deep subseafloor sedimentary metagenomes.</title>
        <authorList>
            <person name="Kawai M."/>
            <person name="Futagami T."/>
            <person name="Toyoda A."/>
            <person name="Takaki Y."/>
            <person name="Nishi S."/>
            <person name="Hori S."/>
            <person name="Arai W."/>
            <person name="Tsubouchi T."/>
            <person name="Morono Y."/>
            <person name="Uchiyama I."/>
            <person name="Ito T."/>
            <person name="Fujiyama A."/>
            <person name="Inagaki F."/>
            <person name="Takami H."/>
        </authorList>
    </citation>
    <scope>NUCLEOTIDE SEQUENCE</scope>
    <source>
        <strain evidence="5">Expedition CK06-06</strain>
    </source>
</reference>
<dbReference type="FunFam" id="3.40.50.970:FF:000129">
    <property type="entry name" value="Transketolase"/>
    <property type="match status" value="1"/>
</dbReference>
<dbReference type="SMART" id="SM00861">
    <property type="entry name" value="Transket_pyr"/>
    <property type="match status" value="1"/>
</dbReference>
<dbReference type="PANTHER" id="PTHR43825:SF1">
    <property type="entry name" value="TRANSKETOLASE-LIKE PYRIMIDINE-BINDING DOMAIN-CONTAINING PROTEIN"/>
    <property type="match status" value="1"/>
</dbReference>
<evidence type="ECO:0000313" key="5">
    <source>
        <dbReference type="EMBL" id="GAH74295.1"/>
    </source>
</evidence>
<feature type="domain" description="Transketolase-like pyrimidine-binding" evidence="4">
    <location>
        <begin position="1"/>
        <end position="160"/>
    </location>
</feature>
<dbReference type="Pfam" id="PF02780">
    <property type="entry name" value="Transketolase_C"/>
    <property type="match status" value="1"/>
</dbReference>
<sequence length="269" mass="29145">YGRELVEIAKKNPRIVVLDADLCGSTMTCYMEQEIPQRFFEMGIAEQNMLSVAAGLALVGKVPFVNSFSVFTTGQPFNQIRQGIALPKLNVKIFGSSCGLSDAGDGATHQSVEDIAIMRAIPNMSVIIPVDAIETKKVVKAVVEYPGPVYVRISRTSLPILTEEDTPFQIGKISLIKDGFDITIFACGLMVYQALRAREVLANKGISVRVVNVSTIKPLDRETVKIYSQGVKGVITAEEHSIIGGLGGAITEALSNQMVRIERVGIKDT</sequence>